<dbReference type="PANTHER" id="PTHR35789">
    <property type="entry name" value="SPORE GERMINATION PROTEIN B3"/>
    <property type="match status" value="1"/>
</dbReference>
<keyword evidence="4" id="KW-0732">Signal</keyword>
<dbReference type="Gene3D" id="3.30.300.210">
    <property type="entry name" value="Nutrient germinant receptor protein C, domain 3"/>
    <property type="match status" value="1"/>
</dbReference>
<dbReference type="Proteomes" id="UP000005850">
    <property type="component" value="Chromosome"/>
</dbReference>
<evidence type="ECO:0000259" key="8">
    <source>
        <dbReference type="Pfam" id="PF05504"/>
    </source>
</evidence>
<feature type="domain" description="Spore germination protein N-terminal" evidence="9">
    <location>
        <begin position="26"/>
        <end position="191"/>
    </location>
</feature>
<keyword evidence="3" id="KW-0309">Germination</keyword>
<evidence type="ECO:0000256" key="6">
    <source>
        <dbReference type="ARBA" id="ARBA00023139"/>
    </source>
</evidence>
<dbReference type="PROSITE" id="PS51257">
    <property type="entry name" value="PROKAR_LIPOPROTEIN"/>
    <property type="match status" value="1"/>
</dbReference>
<evidence type="ECO:0000313" key="10">
    <source>
        <dbReference type="EMBL" id="AIG26957.1"/>
    </source>
</evidence>
<reference evidence="10 11" key="1">
    <citation type="journal article" date="2011" name="J. Bacteriol.">
        <title>Genome sequence of Brevibacillus laterosporus LMG 15441, a pathogen of invertebrates.</title>
        <authorList>
            <person name="Djukic M."/>
            <person name="Poehlein A."/>
            <person name="Thurmer A."/>
            <person name="Daniel R."/>
        </authorList>
    </citation>
    <scope>NUCLEOTIDE SEQUENCE [LARGE SCALE GENOMIC DNA]</scope>
    <source>
        <strain evidence="10 11">LMG 15441</strain>
    </source>
</reference>
<name>A0A075R343_BRELA</name>
<dbReference type="Pfam" id="PF25198">
    <property type="entry name" value="Spore_GerAC_N"/>
    <property type="match status" value="1"/>
</dbReference>
<comment type="subcellular location">
    <subcellularLocation>
        <location evidence="1">Membrane</location>
        <topology evidence="1">Lipid-anchor</topology>
    </subcellularLocation>
</comment>
<evidence type="ECO:0000256" key="3">
    <source>
        <dbReference type="ARBA" id="ARBA00022544"/>
    </source>
</evidence>
<comment type="similarity">
    <text evidence="2">Belongs to the GerABKC lipoprotein family.</text>
</comment>
<evidence type="ECO:0000256" key="5">
    <source>
        <dbReference type="ARBA" id="ARBA00023136"/>
    </source>
</evidence>
<dbReference type="NCBIfam" id="TIGR02887">
    <property type="entry name" value="spore_ger_x_C"/>
    <property type="match status" value="1"/>
</dbReference>
<evidence type="ECO:0000256" key="4">
    <source>
        <dbReference type="ARBA" id="ARBA00022729"/>
    </source>
</evidence>
<accession>A0A075R343</accession>
<protein>
    <submittedName>
        <fullName evidence="10">Germination protein, Ger(X)C family</fullName>
    </submittedName>
</protein>
<dbReference type="HOGENOM" id="CLU_051140_1_0_9"/>
<keyword evidence="5" id="KW-0472">Membrane</keyword>
<dbReference type="KEGG" id="blr:BRLA_c026380"/>
<gene>
    <name evidence="10" type="ORF">BRLA_c026380</name>
</gene>
<dbReference type="PANTHER" id="PTHR35789:SF1">
    <property type="entry name" value="SPORE GERMINATION PROTEIN B3"/>
    <property type="match status" value="1"/>
</dbReference>
<dbReference type="EMBL" id="CP007806">
    <property type="protein sequence ID" value="AIG26957.1"/>
    <property type="molecule type" value="Genomic_DNA"/>
</dbReference>
<dbReference type="eggNOG" id="ENOG502ZAZ3">
    <property type="taxonomic scope" value="Bacteria"/>
</dbReference>
<dbReference type="InterPro" id="IPR038501">
    <property type="entry name" value="Spore_GerAC_C_sf"/>
</dbReference>
<evidence type="ECO:0000259" key="9">
    <source>
        <dbReference type="Pfam" id="PF25198"/>
    </source>
</evidence>
<evidence type="ECO:0000256" key="7">
    <source>
        <dbReference type="ARBA" id="ARBA00023288"/>
    </source>
</evidence>
<proteinExistence type="inferred from homology"/>
<keyword evidence="7" id="KW-0449">Lipoprotein</keyword>
<dbReference type="AlphaFoldDB" id="A0A075R343"/>
<keyword evidence="11" id="KW-1185">Reference proteome</keyword>
<sequence>MINKYYVHMFLWIVLLSLLLSGCSQRINIENATFNLTLGLDKKGKNLYYYSVSPIFNEDAPKKVETHEVKADSIRNARNFFDASSIGLLTTAKLQQVLIGRELLESHDVFPLLDVLYRDVTSASNANVLMVDGPVKDVIMFEAKNRPRLPIYLGQLIDSTAVRNLISRSTLLDFQWTVMEKTITPYIGVVKKEKNQLEIKGTALLNGQGKAVTTLSLQETTIMHMLQRFHKGLFSLSLPLKETKNKVDSKIISATFERVTRKVKLVKKDDQFYYNIKLKMDANLNESVNLFPAQNTMKSIEKFLEKAVKKETEKVIKKLQQHKVDPLGLGDYMRAYYYQDWKNMQMDWGSALAKITIMIEPEIRVMFNGLVQE</sequence>
<evidence type="ECO:0000256" key="2">
    <source>
        <dbReference type="ARBA" id="ARBA00007886"/>
    </source>
</evidence>
<dbReference type="InterPro" id="IPR057336">
    <property type="entry name" value="GerAC_N"/>
</dbReference>
<dbReference type="RefSeq" id="WP_041752191.1">
    <property type="nucleotide sequence ID" value="NZ_CP007806.1"/>
</dbReference>
<dbReference type="GO" id="GO:0016020">
    <property type="term" value="C:membrane"/>
    <property type="evidence" value="ECO:0007669"/>
    <property type="project" value="UniProtKB-SubCell"/>
</dbReference>
<evidence type="ECO:0000313" key="11">
    <source>
        <dbReference type="Proteomes" id="UP000005850"/>
    </source>
</evidence>
<feature type="domain" description="Spore germination GerAC-like C-terminal" evidence="8">
    <location>
        <begin position="200"/>
        <end position="365"/>
    </location>
</feature>
<keyword evidence="6" id="KW-0564">Palmitate</keyword>
<organism evidence="10 11">
    <name type="scientific">Brevibacillus laterosporus LMG 15441</name>
    <dbReference type="NCBI Taxonomy" id="1042163"/>
    <lineage>
        <taxon>Bacteria</taxon>
        <taxon>Bacillati</taxon>
        <taxon>Bacillota</taxon>
        <taxon>Bacilli</taxon>
        <taxon>Bacillales</taxon>
        <taxon>Paenibacillaceae</taxon>
        <taxon>Brevibacillus</taxon>
    </lineage>
</organism>
<evidence type="ECO:0000256" key="1">
    <source>
        <dbReference type="ARBA" id="ARBA00004635"/>
    </source>
</evidence>
<dbReference type="InterPro" id="IPR046953">
    <property type="entry name" value="Spore_GerAC-like_C"/>
</dbReference>
<dbReference type="Pfam" id="PF05504">
    <property type="entry name" value="Spore_GerAC"/>
    <property type="match status" value="1"/>
</dbReference>
<dbReference type="STRING" id="1042163.BRLA_c026380"/>
<dbReference type="GO" id="GO:0009847">
    <property type="term" value="P:spore germination"/>
    <property type="evidence" value="ECO:0007669"/>
    <property type="project" value="InterPro"/>
</dbReference>
<dbReference type="InterPro" id="IPR008844">
    <property type="entry name" value="Spore_GerAC-like"/>
</dbReference>